<dbReference type="Proteomes" id="UP000694844">
    <property type="component" value="Chromosome 10"/>
</dbReference>
<keyword evidence="1" id="KW-1185">Reference proteome</keyword>
<dbReference type="GO" id="GO:0000209">
    <property type="term" value="P:protein polyubiquitination"/>
    <property type="evidence" value="ECO:0007669"/>
    <property type="project" value="TreeGrafter"/>
</dbReference>
<gene>
    <name evidence="2 3" type="primary">LOC111117707</name>
</gene>
<dbReference type="GeneID" id="111117707"/>
<dbReference type="RefSeq" id="XP_022312586.1">
    <property type="nucleotide sequence ID" value="XM_022456878.1"/>
</dbReference>
<dbReference type="GO" id="GO:0043161">
    <property type="term" value="P:proteasome-mediated ubiquitin-dependent protein catabolic process"/>
    <property type="evidence" value="ECO:0007669"/>
    <property type="project" value="TreeGrafter"/>
</dbReference>
<dbReference type="GO" id="GO:0061630">
    <property type="term" value="F:ubiquitin protein ligase activity"/>
    <property type="evidence" value="ECO:0007669"/>
    <property type="project" value="TreeGrafter"/>
</dbReference>
<evidence type="ECO:0000313" key="3">
    <source>
        <dbReference type="RefSeq" id="XP_022312586.1"/>
    </source>
</evidence>
<protein>
    <submittedName>
        <fullName evidence="2 3">Uncharacterized protein LOC111117707</fullName>
    </submittedName>
</protein>
<dbReference type="PANTHER" id="PTHR24104">
    <property type="entry name" value="E3 UBIQUITIN-PROTEIN LIGASE NHLRC1-RELATED"/>
    <property type="match status" value="1"/>
</dbReference>
<sequence>MDKTKDMSFLHYRIIKPIRMHPAAYIVDIAYLKTTEKLKLGIALSVVNAYSDCHESYAPDIYFVSKRSLFVEYNPHKYAIVYGKDNVVFSTRDSRPSENSGGDTVLWSFGKERSSLHIGFSPQGIAFCKLGRILISLWNNQIGDHSRVKVIALSSSFVEVEGFQIFMDKNRPLLVCPTYLKENGNGDICVSDVGAVVVTDAGGMLRFRYQGAPRKSNFEPYGLCCDSACNVIIADMKNDRIHVIDKDGGFLHYVRYEGMKKPRALCIDENDNVYVGEWNTTSIKVISR</sequence>
<dbReference type="SUPFAM" id="SSF101898">
    <property type="entry name" value="NHL repeat"/>
    <property type="match status" value="1"/>
</dbReference>
<proteinExistence type="predicted"/>
<dbReference type="Gene3D" id="2.120.10.30">
    <property type="entry name" value="TolB, C-terminal domain"/>
    <property type="match status" value="1"/>
</dbReference>
<dbReference type="KEGG" id="cvn:111117707"/>
<name>A0A8B8CAB5_CRAVI</name>
<dbReference type="InterPro" id="IPR011042">
    <property type="entry name" value="6-blade_b-propeller_TolB-like"/>
</dbReference>
<dbReference type="PANTHER" id="PTHR24104:SF48">
    <property type="entry name" value="PROTEIN WECH"/>
    <property type="match status" value="1"/>
</dbReference>
<dbReference type="InterPro" id="IPR050952">
    <property type="entry name" value="TRIM-NHL_E3_ligases"/>
</dbReference>
<evidence type="ECO:0000313" key="1">
    <source>
        <dbReference type="Proteomes" id="UP000694844"/>
    </source>
</evidence>
<organism evidence="1 2">
    <name type="scientific">Crassostrea virginica</name>
    <name type="common">Eastern oyster</name>
    <dbReference type="NCBI Taxonomy" id="6565"/>
    <lineage>
        <taxon>Eukaryota</taxon>
        <taxon>Metazoa</taxon>
        <taxon>Spiralia</taxon>
        <taxon>Lophotrochozoa</taxon>
        <taxon>Mollusca</taxon>
        <taxon>Bivalvia</taxon>
        <taxon>Autobranchia</taxon>
        <taxon>Pteriomorphia</taxon>
        <taxon>Ostreida</taxon>
        <taxon>Ostreoidea</taxon>
        <taxon>Ostreidae</taxon>
        <taxon>Crassostrea</taxon>
    </lineage>
</organism>
<dbReference type="OrthoDB" id="6145340at2759"/>
<reference evidence="2 3" key="1">
    <citation type="submission" date="2025-04" db="UniProtKB">
        <authorList>
            <consortium name="RefSeq"/>
        </authorList>
    </citation>
    <scope>IDENTIFICATION</scope>
    <source>
        <tissue evidence="2 3">Whole sample</tissue>
    </source>
</reference>
<accession>A0A8B8CAB5</accession>
<dbReference type="RefSeq" id="XP_022312585.1">
    <property type="nucleotide sequence ID" value="XM_022456877.1"/>
</dbReference>
<dbReference type="AlphaFoldDB" id="A0A8B8CAB5"/>
<evidence type="ECO:0000313" key="2">
    <source>
        <dbReference type="RefSeq" id="XP_022312585.1"/>
    </source>
</evidence>